<protein>
    <submittedName>
        <fullName evidence="2">Uncharacterized protein</fullName>
    </submittedName>
</protein>
<sequence length="87" mass="9518">MIFSVVFASFTYCLDAGIRTAHRLFSFAHGLIVSSLPVPSTAESSAASSTSTSIRDTSRQQHPVIQQTNSRAIRRQVKSLSIFLFLA</sequence>
<evidence type="ECO:0000256" key="1">
    <source>
        <dbReference type="SAM" id="MobiDB-lite"/>
    </source>
</evidence>
<proteinExistence type="predicted"/>
<organism evidence="2 3">
    <name type="scientific">Protopolystoma xenopodis</name>
    <dbReference type="NCBI Taxonomy" id="117903"/>
    <lineage>
        <taxon>Eukaryota</taxon>
        <taxon>Metazoa</taxon>
        <taxon>Spiralia</taxon>
        <taxon>Lophotrochozoa</taxon>
        <taxon>Platyhelminthes</taxon>
        <taxon>Monogenea</taxon>
        <taxon>Polyopisthocotylea</taxon>
        <taxon>Polystomatidea</taxon>
        <taxon>Polystomatidae</taxon>
        <taxon>Protopolystoma</taxon>
    </lineage>
</organism>
<dbReference type="EMBL" id="CAAALY010055596">
    <property type="protein sequence ID" value="VEL22282.1"/>
    <property type="molecule type" value="Genomic_DNA"/>
</dbReference>
<accession>A0A3S5AK95</accession>
<feature type="compositionally biased region" description="Low complexity" evidence="1">
    <location>
        <begin position="41"/>
        <end position="53"/>
    </location>
</feature>
<feature type="compositionally biased region" description="Polar residues" evidence="1">
    <location>
        <begin position="60"/>
        <end position="70"/>
    </location>
</feature>
<gene>
    <name evidence="2" type="ORF">PXEA_LOCUS15722</name>
</gene>
<feature type="region of interest" description="Disordered" evidence="1">
    <location>
        <begin position="41"/>
        <end position="70"/>
    </location>
</feature>
<name>A0A3S5AK95_9PLAT</name>
<dbReference type="Proteomes" id="UP000784294">
    <property type="component" value="Unassembled WGS sequence"/>
</dbReference>
<dbReference type="AlphaFoldDB" id="A0A3S5AK95"/>
<keyword evidence="3" id="KW-1185">Reference proteome</keyword>
<reference evidence="2" key="1">
    <citation type="submission" date="2018-11" db="EMBL/GenBank/DDBJ databases">
        <authorList>
            <consortium name="Pathogen Informatics"/>
        </authorList>
    </citation>
    <scope>NUCLEOTIDE SEQUENCE</scope>
</reference>
<comment type="caution">
    <text evidence="2">The sequence shown here is derived from an EMBL/GenBank/DDBJ whole genome shotgun (WGS) entry which is preliminary data.</text>
</comment>
<evidence type="ECO:0000313" key="2">
    <source>
        <dbReference type="EMBL" id="VEL22282.1"/>
    </source>
</evidence>
<evidence type="ECO:0000313" key="3">
    <source>
        <dbReference type="Proteomes" id="UP000784294"/>
    </source>
</evidence>